<dbReference type="OrthoDB" id="9812625at2"/>
<accession>A0A2V3UGT5</accession>
<dbReference type="AlphaFoldDB" id="A0A2V3UGT5"/>
<feature type="active site" evidence="4">
    <location>
        <position position="271"/>
    </location>
</feature>
<dbReference type="InterPro" id="IPR016160">
    <property type="entry name" value="Ald_DH_CS_CYS"/>
</dbReference>
<protein>
    <submittedName>
        <fullName evidence="7">Gamma-glutamyl-gamma-aminobutyraldehyde dehydrogenase</fullName>
    </submittedName>
</protein>
<gene>
    <name evidence="7" type="ORF">C7450_101226</name>
</gene>
<dbReference type="SUPFAM" id="SSF53720">
    <property type="entry name" value="ALDH-like"/>
    <property type="match status" value="1"/>
</dbReference>
<dbReference type="PROSITE" id="PS00687">
    <property type="entry name" value="ALDEHYDE_DEHYDR_GLU"/>
    <property type="match status" value="1"/>
</dbReference>
<feature type="domain" description="Aldehyde dehydrogenase" evidence="6">
    <location>
        <begin position="34"/>
        <end position="495"/>
    </location>
</feature>
<evidence type="ECO:0000313" key="7">
    <source>
        <dbReference type="EMBL" id="PXW64471.1"/>
    </source>
</evidence>
<name>A0A2V3UGT5_9HYPH</name>
<organism evidence="7 8">
    <name type="scientific">Chelatococcus asaccharovorans</name>
    <dbReference type="NCBI Taxonomy" id="28210"/>
    <lineage>
        <taxon>Bacteria</taxon>
        <taxon>Pseudomonadati</taxon>
        <taxon>Pseudomonadota</taxon>
        <taxon>Alphaproteobacteria</taxon>
        <taxon>Hyphomicrobiales</taxon>
        <taxon>Chelatococcaceae</taxon>
        <taxon>Chelatococcus</taxon>
    </lineage>
</organism>
<evidence type="ECO:0000256" key="4">
    <source>
        <dbReference type="PROSITE-ProRule" id="PRU10007"/>
    </source>
</evidence>
<evidence type="ECO:0000256" key="2">
    <source>
        <dbReference type="ARBA" id="ARBA00023002"/>
    </source>
</evidence>
<evidence type="ECO:0000313" key="8">
    <source>
        <dbReference type="Proteomes" id="UP000248021"/>
    </source>
</evidence>
<dbReference type="InterPro" id="IPR016162">
    <property type="entry name" value="Ald_DH_N"/>
</dbReference>
<evidence type="ECO:0000256" key="3">
    <source>
        <dbReference type="ARBA" id="ARBA00023097"/>
    </source>
</evidence>
<keyword evidence="3" id="KW-0558">Oxidation</keyword>
<proteinExistence type="inferred from homology"/>
<dbReference type="CDD" id="cd07112">
    <property type="entry name" value="ALDH_GABALDH-PuuC"/>
    <property type="match status" value="1"/>
</dbReference>
<dbReference type="Gene3D" id="3.40.309.10">
    <property type="entry name" value="Aldehyde Dehydrogenase, Chain A, domain 2"/>
    <property type="match status" value="1"/>
</dbReference>
<dbReference type="PROSITE" id="PS00070">
    <property type="entry name" value="ALDEHYDE_DEHYDR_CYS"/>
    <property type="match status" value="1"/>
</dbReference>
<dbReference type="RefSeq" id="WP_110372549.1">
    <property type="nucleotide sequence ID" value="NZ_JAHBRY010000001.1"/>
</dbReference>
<dbReference type="InterPro" id="IPR029510">
    <property type="entry name" value="Ald_DH_CS_GLU"/>
</dbReference>
<reference evidence="7 8" key="1">
    <citation type="submission" date="2018-05" db="EMBL/GenBank/DDBJ databases">
        <title>Genomic Encyclopedia of Type Strains, Phase IV (KMG-IV): sequencing the most valuable type-strain genomes for metagenomic binning, comparative biology and taxonomic classification.</title>
        <authorList>
            <person name="Goeker M."/>
        </authorList>
    </citation>
    <scope>NUCLEOTIDE SEQUENCE [LARGE SCALE GENOMIC DNA]</scope>
    <source>
        <strain evidence="7 8">DSM 6462</strain>
    </source>
</reference>
<dbReference type="InterPro" id="IPR016163">
    <property type="entry name" value="Ald_DH_C"/>
</dbReference>
<comment type="similarity">
    <text evidence="1 5">Belongs to the aldehyde dehydrogenase family.</text>
</comment>
<dbReference type="InterPro" id="IPR016161">
    <property type="entry name" value="Ald_DH/histidinol_DH"/>
</dbReference>
<dbReference type="FunFam" id="3.40.309.10:FF:000012">
    <property type="entry name" value="Betaine aldehyde dehydrogenase"/>
    <property type="match status" value="1"/>
</dbReference>
<dbReference type="Proteomes" id="UP000248021">
    <property type="component" value="Unassembled WGS sequence"/>
</dbReference>
<sequence length="505" mass="53028">MTCQPSPRHHPDWADAARAVRIETRAFIDGSYTEASDGATFDCINPATGAVLGRVASCSAADVDRAVAAARRSFDAGDWSRCDPAVRRRALIRLADLIEEHRDTLAILETLDTGKLIRDSATLDIPGSADVFRFFGEACDKLLDEAVPVGPGALAMITREPVGVVGAVVPWNFPLKMAAWKCAPALAAGNSVLLKPAEQSPLTALHLAGLAAEAGIPPGVFNVLPGFGPDAGGPIGLHPDVDCVGFTGSTEVGKLFLGYAGRSNMKRVWLECGGKSAFIVCPDAGDLKAAAEAAAAGIFFNQGEVCSATSRLFVHEDIQADFTALLLDAAQAYAPGNPLDLASGMGAMVSEEQTGRVLSYIETGKAEADLLCGGSRVLAETGGSFIAPTIFTHVDPRAVIATEEIFGPVLSVISFRNEADVVGLANASIYGLGASIWTRDLDRAVRMSRALHVGSVSVNAVDHVDLRTPFGGVKQSGNGRDLSLHAFEKYLDLKTTWISIRETAA</sequence>
<dbReference type="InterPro" id="IPR015590">
    <property type="entry name" value="Aldehyde_DH_dom"/>
</dbReference>
<evidence type="ECO:0000259" key="6">
    <source>
        <dbReference type="Pfam" id="PF00171"/>
    </source>
</evidence>
<dbReference type="Pfam" id="PF00171">
    <property type="entry name" value="Aldedh"/>
    <property type="match status" value="1"/>
</dbReference>
<dbReference type="EMBL" id="QJJK01000001">
    <property type="protein sequence ID" value="PXW64471.1"/>
    <property type="molecule type" value="Genomic_DNA"/>
</dbReference>
<keyword evidence="8" id="KW-1185">Reference proteome</keyword>
<evidence type="ECO:0000256" key="5">
    <source>
        <dbReference type="RuleBase" id="RU003345"/>
    </source>
</evidence>
<comment type="caution">
    <text evidence="7">The sequence shown here is derived from an EMBL/GenBank/DDBJ whole genome shotgun (WGS) entry which is preliminary data.</text>
</comment>
<evidence type="ECO:0000256" key="1">
    <source>
        <dbReference type="ARBA" id="ARBA00009986"/>
    </source>
</evidence>
<dbReference type="PANTHER" id="PTHR11699">
    <property type="entry name" value="ALDEHYDE DEHYDROGENASE-RELATED"/>
    <property type="match status" value="1"/>
</dbReference>
<dbReference type="GO" id="GO:0004030">
    <property type="term" value="F:aldehyde dehydrogenase [NAD(P)+] activity"/>
    <property type="evidence" value="ECO:0007669"/>
    <property type="project" value="UniProtKB-ARBA"/>
</dbReference>
<dbReference type="Gene3D" id="3.40.605.10">
    <property type="entry name" value="Aldehyde Dehydrogenase, Chain A, domain 1"/>
    <property type="match status" value="1"/>
</dbReference>
<keyword evidence="2 5" id="KW-0560">Oxidoreductase</keyword>
<dbReference type="FunFam" id="3.40.605.10:FF:000001">
    <property type="entry name" value="Aldehyde dehydrogenase 1"/>
    <property type="match status" value="1"/>
</dbReference>